<feature type="domain" description="Alcohol dehydrogenase iron-type/glycerol dehydrogenase GldA" evidence="2">
    <location>
        <begin position="13"/>
        <end position="181"/>
    </location>
</feature>
<dbReference type="InterPro" id="IPR018211">
    <property type="entry name" value="ADH_Fe_CS"/>
</dbReference>
<dbReference type="PROSITE" id="PS00913">
    <property type="entry name" value="ADH_IRON_1"/>
    <property type="match status" value="1"/>
</dbReference>
<evidence type="ECO:0000313" key="5">
    <source>
        <dbReference type="Proteomes" id="UP000179807"/>
    </source>
</evidence>
<dbReference type="GO" id="GO:0046872">
    <property type="term" value="F:metal ion binding"/>
    <property type="evidence" value="ECO:0007669"/>
    <property type="project" value="InterPro"/>
</dbReference>
<dbReference type="Proteomes" id="UP000179807">
    <property type="component" value="Unassembled WGS sequence"/>
</dbReference>
<dbReference type="Gene3D" id="1.20.1090.10">
    <property type="entry name" value="Dehydroquinate synthase-like - alpha domain"/>
    <property type="match status" value="1"/>
</dbReference>
<dbReference type="InterPro" id="IPR056798">
    <property type="entry name" value="ADH_Fe_C"/>
</dbReference>
<organism evidence="4 5">
    <name type="scientific">Tritrichomonas foetus</name>
    <dbReference type="NCBI Taxonomy" id="1144522"/>
    <lineage>
        <taxon>Eukaryota</taxon>
        <taxon>Metamonada</taxon>
        <taxon>Parabasalia</taxon>
        <taxon>Tritrichomonadida</taxon>
        <taxon>Tritrichomonadidae</taxon>
        <taxon>Tritrichomonas</taxon>
    </lineage>
</organism>
<dbReference type="CDD" id="cd08187">
    <property type="entry name" value="BDH"/>
    <property type="match status" value="1"/>
</dbReference>
<dbReference type="InterPro" id="IPR001670">
    <property type="entry name" value="ADH_Fe/GldA"/>
</dbReference>
<gene>
    <name evidence="4" type="primary">yqhD</name>
    <name evidence="4" type="ORF">TRFO_33604</name>
</gene>
<keyword evidence="1" id="KW-0560">Oxidoreductase</keyword>
<dbReference type="Pfam" id="PF00465">
    <property type="entry name" value="Fe-ADH"/>
    <property type="match status" value="1"/>
</dbReference>
<dbReference type="SUPFAM" id="SSF56796">
    <property type="entry name" value="Dehydroquinate synthase-like"/>
    <property type="match status" value="1"/>
</dbReference>
<evidence type="ECO:0000259" key="3">
    <source>
        <dbReference type="Pfam" id="PF25137"/>
    </source>
</evidence>
<dbReference type="PANTHER" id="PTHR43633:SF1">
    <property type="entry name" value="ALCOHOL DEHYDROGENASE YQHD"/>
    <property type="match status" value="1"/>
</dbReference>
<feature type="domain" description="Fe-containing alcohol dehydrogenase-like C-terminal" evidence="3">
    <location>
        <begin position="192"/>
        <end position="393"/>
    </location>
</feature>
<dbReference type="Pfam" id="PF25137">
    <property type="entry name" value="ADH_Fe_C"/>
    <property type="match status" value="1"/>
</dbReference>
<protein>
    <submittedName>
        <fullName evidence="4">Alcohol dehydrogenase YqhD</fullName>
    </submittedName>
</protein>
<dbReference type="EMBL" id="MLAK01000984">
    <property type="protein sequence ID" value="OHS99825.1"/>
    <property type="molecule type" value="Genomic_DNA"/>
</dbReference>
<dbReference type="VEuPathDB" id="TrichDB:TRFO_33604"/>
<accession>A0A1J4JMA1</accession>
<dbReference type="RefSeq" id="XP_068352962.1">
    <property type="nucleotide sequence ID" value="XM_068509175.1"/>
</dbReference>
<keyword evidence="5" id="KW-1185">Reference proteome</keyword>
<proteinExistence type="predicted"/>
<reference evidence="4" key="1">
    <citation type="submission" date="2016-10" db="EMBL/GenBank/DDBJ databases">
        <authorList>
            <person name="Benchimol M."/>
            <person name="Almeida L.G."/>
            <person name="Vasconcelos A.T."/>
            <person name="Perreira-Neves A."/>
            <person name="Rosa I.A."/>
            <person name="Tasca T."/>
            <person name="Bogo M.R."/>
            <person name="de Souza W."/>
        </authorList>
    </citation>
    <scope>NUCLEOTIDE SEQUENCE [LARGE SCALE GENOMIC DNA]</scope>
    <source>
        <strain evidence="4">K</strain>
    </source>
</reference>
<dbReference type="OrthoDB" id="339764at2759"/>
<comment type="caution">
    <text evidence="4">The sequence shown here is derived from an EMBL/GenBank/DDBJ whole genome shotgun (WGS) entry which is preliminary data.</text>
</comment>
<dbReference type="Gene3D" id="3.40.50.1970">
    <property type="match status" value="1"/>
</dbReference>
<dbReference type="GO" id="GO:1990362">
    <property type="term" value="F:butanol dehydrogenase (NAD+) activity"/>
    <property type="evidence" value="ECO:0007669"/>
    <property type="project" value="InterPro"/>
</dbReference>
<sequence>MSSLLSYHWQNSTHIAFGVGAISQLKKYIPREARVLCLYNGDHIEKSGVKSDLEKVLTDCEARYRWRGGIENNPDFSSCLEISEELRKTPADILVAVGGGSVMDATKYISGIVNLPNSIDPWSVMSKPSLIGRPIPIMSVCTLAATGSEWDPHFVISRRSTGEKISQAHNCLRFKVSVLDPRYTLSVPFHYTANGVYDTFTHVCEQYITGFFNPLQDRLSEAILSTIVEVAPKLMKDLSNLNFRATMMQCSALALNDLIGLGTGQCWGTHNIGLALTAKYNMDHAETLACIQPWLWRRFFDVKKFKLAQMAERVWGRKSGSVDELANYSILKTEEFTSMLKLSRRIGGYVKEKDQEVAAKNIADKVWEMVGRRPFGEHKMIKKEDVEVIVSAAF</sequence>
<dbReference type="AlphaFoldDB" id="A0A1J4JMA1"/>
<evidence type="ECO:0000313" key="4">
    <source>
        <dbReference type="EMBL" id="OHS99825.1"/>
    </source>
</evidence>
<evidence type="ECO:0000259" key="2">
    <source>
        <dbReference type="Pfam" id="PF00465"/>
    </source>
</evidence>
<name>A0A1J4JMA1_9EUKA</name>
<dbReference type="GeneID" id="94843879"/>
<dbReference type="PANTHER" id="PTHR43633">
    <property type="entry name" value="ALCOHOL DEHYDROGENASE YQHD"/>
    <property type="match status" value="1"/>
</dbReference>
<dbReference type="InterPro" id="IPR044731">
    <property type="entry name" value="BDH-like"/>
</dbReference>
<evidence type="ECO:0000256" key="1">
    <source>
        <dbReference type="ARBA" id="ARBA00023002"/>
    </source>
</evidence>